<organism evidence="3 4">
    <name type="scientific">Candidatus Limadaptatus stercoripullorum</name>
    <dbReference type="NCBI Taxonomy" id="2840846"/>
    <lineage>
        <taxon>Bacteria</taxon>
        <taxon>Bacillati</taxon>
        <taxon>Bacillota</taxon>
        <taxon>Clostridia</taxon>
        <taxon>Eubacteriales</taxon>
        <taxon>Candidatus Limadaptatus</taxon>
    </lineage>
</organism>
<comment type="caution">
    <text evidence="3">The sequence shown here is derived from an EMBL/GenBank/DDBJ whole genome shotgun (WGS) entry which is preliminary data.</text>
</comment>
<dbReference type="Proteomes" id="UP000886857">
    <property type="component" value="Unassembled WGS sequence"/>
</dbReference>
<dbReference type="AlphaFoldDB" id="A0A9D1N9E2"/>
<dbReference type="GO" id="GO:0043023">
    <property type="term" value="F:ribosomal large subunit binding"/>
    <property type="evidence" value="ECO:0007669"/>
    <property type="project" value="TreeGrafter"/>
</dbReference>
<evidence type="ECO:0000256" key="1">
    <source>
        <dbReference type="ARBA" id="ARBA00010574"/>
    </source>
</evidence>
<dbReference type="EMBL" id="DVOE01000049">
    <property type="protein sequence ID" value="HIU98844.1"/>
    <property type="molecule type" value="Genomic_DNA"/>
</dbReference>
<dbReference type="SUPFAM" id="SSF81301">
    <property type="entry name" value="Nucleotidyltransferase"/>
    <property type="match status" value="1"/>
</dbReference>
<evidence type="ECO:0000256" key="2">
    <source>
        <dbReference type="HAMAP-Rule" id="MF_01477"/>
    </source>
</evidence>
<dbReference type="GO" id="GO:0090071">
    <property type="term" value="P:negative regulation of ribosome biogenesis"/>
    <property type="evidence" value="ECO:0007669"/>
    <property type="project" value="UniProtKB-UniRule"/>
</dbReference>
<dbReference type="HAMAP" id="MF_01477">
    <property type="entry name" value="Iojap_RsfS"/>
    <property type="match status" value="1"/>
</dbReference>
<dbReference type="PANTHER" id="PTHR21043">
    <property type="entry name" value="IOJAP SUPERFAMILY ORTHOLOG"/>
    <property type="match status" value="1"/>
</dbReference>
<evidence type="ECO:0000313" key="4">
    <source>
        <dbReference type="Proteomes" id="UP000886857"/>
    </source>
</evidence>
<comment type="subunit">
    <text evidence="2">Interacts with ribosomal protein uL14 (rplN).</text>
</comment>
<keyword evidence="2" id="KW-0963">Cytoplasm</keyword>
<proteinExistence type="inferred from homology"/>
<dbReference type="PANTHER" id="PTHR21043:SF0">
    <property type="entry name" value="MITOCHONDRIAL ASSEMBLY OF RIBOSOMAL LARGE SUBUNIT PROTEIN 1"/>
    <property type="match status" value="1"/>
</dbReference>
<reference evidence="3" key="2">
    <citation type="journal article" date="2021" name="PeerJ">
        <title>Extensive microbial diversity within the chicken gut microbiome revealed by metagenomics and culture.</title>
        <authorList>
            <person name="Gilroy R."/>
            <person name="Ravi A."/>
            <person name="Getino M."/>
            <person name="Pursley I."/>
            <person name="Horton D.L."/>
            <person name="Alikhan N.F."/>
            <person name="Baker D."/>
            <person name="Gharbi K."/>
            <person name="Hall N."/>
            <person name="Watson M."/>
            <person name="Adriaenssens E.M."/>
            <person name="Foster-Nyarko E."/>
            <person name="Jarju S."/>
            <person name="Secka A."/>
            <person name="Antonio M."/>
            <person name="Oren A."/>
            <person name="Chaudhuri R.R."/>
            <person name="La Ragione R."/>
            <person name="Hildebrand F."/>
            <person name="Pallen M.J."/>
        </authorList>
    </citation>
    <scope>NUCLEOTIDE SEQUENCE</scope>
    <source>
        <strain evidence="3">10406</strain>
    </source>
</reference>
<comment type="function">
    <text evidence="2">Functions as a ribosomal silencing factor. Interacts with ribosomal protein uL14 (rplN), blocking formation of intersubunit bridge B8. Prevents association of the 30S and 50S ribosomal subunits and the formation of functional ribosomes, thus repressing translation.</text>
</comment>
<comment type="similarity">
    <text evidence="1 2">Belongs to the Iojap/RsfS family.</text>
</comment>
<keyword evidence="2" id="KW-0810">Translation regulation</keyword>
<dbReference type="InterPro" id="IPR004394">
    <property type="entry name" value="Iojap/RsfS/C7orf30"/>
</dbReference>
<dbReference type="Pfam" id="PF02410">
    <property type="entry name" value="RsfS"/>
    <property type="match status" value="1"/>
</dbReference>
<dbReference type="InterPro" id="IPR043519">
    <property type="entry name" value="NT_sf"/>
</dbReference>
<gene>
    <name evidence="2 3" type="primary">rsfS</name>
    <name evidence="3" type="ORF">IAC73_03265</name>
</gene>
<dbReference type="GO" id="GO:0005737">
    <property type="term" value="C:cytoplasm"/>
    <property type="evidence" value="ECO:0007669"/>
    <property type="project" value="UniProtKB-SubCell"/>
</dbReference>
<comment type="subcellular location">
    <subcellularLocation>
        <location evidence="2">Cytoplasm</location>
    </subcellularLocation>
</comment>
<dbReference type="GO" id="GO:0042256">
    <property type="term" value="P:cytosolic ribosome assembly"/>
    <property type="evidence" value="ECO:0007669"/>
    <property type="project" value="UniProtKB-UniRule"/>
</dbReference>
<dbReference type="Gene3D" id="3.30.460.10">
    <property type="entry name" value="Beta Polymerase, domain 2"/>
    <property type="match status" value="1"/>
</dbReference>
<dbReference type="NCBIfam" id="TIGR00090">
    <property type="entry name" value="rsfS_iojap_ybeB"/>
    <property type="match status" value="1"/>
</dbReference>
<sequence>MTPEEIKDAVCRELDERKAVDITVLDVAHLTVIADYFVICTARSNKQVKALAEYVEEKLEELGTPVLRTDGVTEGKWAVLDFGSVIVHIFNDETRMFYCLEKLWESGDNRKIYPAK</sequence>
<evidence type="ECO:0000313" key="3">
    <source>
        <dbReference type="EMBL" id="HIU98844.1"/>
    </source>
</evidence>
<keyword evidence="2" id="KW-0678">Repressor</keyword>
<name>A0A9D1N9E2_9FIRM</name>
<reference evidence="3" key="1">
    <citation type="submission" date="2020-10" db="EMBL/GenBank/DDBJ databases">
        <authorList>
            <person name="Gilroy R."/>
        </authorList>
    </citation>
    <scope>NUCLEOTIDE SEQUENCE</scope>
    <source>
        <strain evidence="3">10406</strain>
    </source>
</reference>
<protein>
    <recommendedName>
        <fullName evidence="2">Ribosomal silencing factor RsfS</fullName>
    </recommendedName>
</protein>
<accession>A0A9D1N9E2</accession>
<dbReference type="GO" id="GO:0017148">
    <property type="term" value="P:negative regulation of translation"/>
    <property type="evidence" value="ECO:0007669"/>
    <property type="project" value="UniProtKB-UniRule"/>
</dbReference>